<accession>A0A6G7LW77</accession>
<dbReference type="Gene3D" id="1.10.3480.10">
    <property type="entry name" value="TorD-like"/>
    <property type="match status" value="1"/>
</dbReference>
<proteinExistence type="predicted"/>
<sequence length="220" mass="25207">MSKSLSNIVLIQYQGMARLLHHLLYGYPKPELITELKVNQVAETWPELAGRDGNRIGREALANYLQQWDETQFLDLQLDYGQLFFGPGEPKAVPYGSVYLGEEQVLNDRSTLALMDFYQAHDVSLQLPARDPVDHIGLFFSVLDASFGRLAAEPDNQRLVRFTQVLLQQHLLPWAERCLELAAEHAQTEFYFAVALLARDFLLQLTEDFNLIPMPARLFR</sequence>
<dbReference type="EMBL" id="CP045857">
    <property type="protein sequence ID" value="QIJ06039.1"/>
    <property type="molecule type" value="Genomic_DNA"/>
</dbReference>
<dbReference type="PANTHER" id="PTHR34227:SF13">
    <property type="entry name" value="TAT PROOFREADING CHAPERONE DMSD-RELATED"/>
    <property type="match status" value="1"/>
</dbReference>
<dbReference type="AlphaFoldDB" id="A0A6G7LW77"/>
<dbReference type="InterPro" id="IPR050289">
    <property type="entry name" value="TorD/DmsD_chaperones"/>
</dbReference>
<dbReference type="SUPFAM" id="SSF89155">
    <property type="entry name" value="TorD-like"/>
    <property type="match status" value="1"/>
</dbReference>
<organism evidence="2 3">
    <name type="scientific">Shewanella chilikensis</name>
    <dbReference type="NCBI Taxonomy" id="558541"/>
    <lineage>
        <taxon>Bacteria</taxon>
        <taxon>Pseudomonadati</taxon>
        <taxon>Pseudomonadota</taxon>
        <taxon>Gammaproteobacteria</taxon>
        <taxon>Alteromonadales</taxon>
        <taxon>Shewanellaceae</taxon>
        <taxon>Shewanella</taxon>
    </lineage>
</organism>
<dbReference type="RefSeq" id="WP_101060262.1">
    <property type="nucleotide sequence ID" value="NZ_CP045857.1"/>
</dbReference>
<name>A0A6G7LW77_9GAMM</name>
<gene>
    <name evidence="2" type="ORF">GII14_19025</name>
</gene>
<dbReference type="InterPro" id="IPR036411">
    <property type="entry name" value="TorD-like_sf"/>
</dbReference>
<evidence type="ECO:0000313" key="2">
    <source>
        <dbReference type="EMBL" id="QIJ06039.1"/>
    </source>
</evidence>
<protein>
    <submittedName>
        <fullName evidence="2">Molecular chaperone TorD</fullName>
    </submittedName>
</protein>
<dbReference type="PANTHER" id="PTHR34227">
    <property type="entry name" value="CHAPERONE PROTEIN YCDY"/>
    <property type="match status" value="1"/>
</dbReference>
<dbReference type="Proteomes" id="UP000502117">
    <property type="component" value="Chromosome"/>
</dbReference>
<keyword evidence="1" id="KW-0143">Chaperone</keyword>
<dbReference type="Pfam" id="PF02613">
    <property type="entry name" value="Nitrate_red_del"/>
    <property type="match status" value="1"/>
</dbReference>
<evidence type="ECO:0000256" key="1">
    <source>
        <dbReference type="ARBA" id="ARBA00023186"/>
    </source>
</evidence>
<dbReference type="InterPro" id="IPR020945">
    <property type="entry name" value="DMSO/NO3_reduct_chaperone"/>
</dbReference>
<reference evidence="2 3" key="1">
    <citation type="submission" date="2019-11" db="EMBL/GenBank/DDBJ databases">
        <title>Complete Genome Sequence of Shewanella chilikensis Strain DC57, Isolated from Corroded Seal Rings at a floating production facility in Australia.</title>
        <authorList>
            <person name="Salgar-Chaparro S.J."/>
            <person name="Castillo-Villamizar G.A."/>
            <person name="Poehlein A."/>
            <person name="Daniel R."/>
            <person name="Machuca L."/>
        </authorList>
    </citation>
    <scope>NUCLEOTIDE SEQUENCE [LARGE SCALE GENOMIC DNA]</scope>
    <source>
        <strain evidence="2 3">DC57</strain>
    </source>
</reference>
<evidence type="ECO:0000313" key="3">
    <source>
        <dbReference type="Proteomes" id="UP000502117"/>
    </source>
</evidence>
<dbReference type="KEGG" id="schk:GII14_19025"/>